<evidence type="ECO:0000313" key="2">
    <source>
        <dbReference type="EMBL" id="CRK41366.1"/>
    </source>
</evidence>
<feature type="region of interest" description="Disordered" evidence="1">
    <location>
        <begin position="370"/>
        <end position="399"/>
    </location>
</feature>
<dbReference type="GO" id="GO:0008654">
    <property type="term" value="P:phospholipid biosynthetic process"/>
    <property type="evidence" value="ECO:0007669"/>
    <property type="project" value="TreeGrafter"/>
</dbReference>
<protein>
    <submittedName>
        <fullName evidence="2">Uncharacterized protein</fullName>
    </submittedName>
</protein>
<feature type="region of interest" description="Disordered" evidence="1">
    <location>
        <begin position="521"/>
        <end position="615"/>
    </location>
</feature>
<dbReference type="GO" id="GO:0006357">
    <property type="term" value="P:regulation of transcription by RNA polymerase II"/>
    <property type="evidence" value="ECO:0007669"/>
    <property type="project" value="TreeGrafter"/>
</dbReference>
<feature type="compositionally biased region" description="Polar residues" evidence="1">
    <location>
        <begin position="920"/>
        <end position="932"/>
    </location>
</feature>
<dbReference type="AlphaFoldDB" id="A0A0G4N469"/>
<dbReference type="InterPro" id="IPR013927">
    <property type="entry name" value="TF_Opi1_Ccg-8"/>
</dbReference>
<dbReference type="GO" id="GO:0005634">
    <property type="term" value="C:nucleus"/>
    <property type="evidence" value="ECO:0007669"/>
    <property type="project" value="TreeGrafter"/>
</dbReference>
<feature type="compositionally biased region" description="Basic and acidic residues" evidence="1">
    <location>
        <begin position="933"/>
        <end position="942"/>
    </location>
</feature>
<keyword evidence="3" id="KW-1185">Reference proteome</keyword>
<feature type="compositionally biased region" description="Basic and acidic residues" evidence="1">
    <location>
        <begin position="10"/>
        <end position="27"/>
    </location>
</feature>
<feature type="compositionally biased region" description="Polar residues" evidence="1">
    <location>
        <begin position="150"/>
        <end position="163"/>
    </location>
</feature>
<reference evidence="2 3" key="1">
    <citation type="submission" date="2015-05" db="EMBL/GenBank/DDBJ databases">
        <authorList>
            <person name="Wang D.B."/>
            <person name="Wang M."/>
        </authorList>
    </citation>
    <scope>NUCLEOTIDE SEQUENCE [LARGE SCALE GENOMIC DNA]</scope>
    <source>
        <strain evidence="2">VL1</strain>
    </source>
</reference>
<feature type="compositionally biased region" description="Basic residues" evidence="1">
    <location>
        <begin position="903"/>
        <end position="912"/>
    </location>
</feature>
<feature type="compositionally biased region" description="Basic and acidic residues" evidence="1">
    <location>
        <begin position="956"/>
        <end position="974"/>
    </location>
</feature>
<feature type="compositionally biased region" description="Low complexity" evidence="1">
    <location>
        <begin position="91"/>
        <end position="120"/>
    </location>
</feature>
<dbReference type="PANTHER" id="PTHR38406:SF1">
    <property type="entry name" value="TRANSCRIPTIONAL REPRESSOR OPI1"/>
    <property type="match status" value="1"/>
</dbReference>
<evidence type="ECO:0000313" key="3">
    <source>
        <dbReference type="Proteomes" id="UP000044602"/>
    </source>
</evidence>
<feature type="region of interest" description="Disordered" evidence="1">
    <location>
        <begin position="301"/>
        <end position="321"/>
    </location>
</feature>
<feature type="region of interest" description="Disordered" evidence="1">
    <location>
        <begin position="900"/>
        <end position="992"/>
    </location>
</feature>
<sequence>MDPNHMLPRPGERQRPSSEQNRFDPTRDLSSPPSYAPPSYQNHPQSRAELLPPILPPAAVHHDPASNKLPSLSSLTGPPPPSRNPPPIPTSRPSTSISISSSATTKTAPAPQEPAAPAITHWPSMNPFTTYYTPSHVQQAVQSPAKMDVDTTSSAGNSHTGTSPDRLYDARSVSVSLDDPEVRLAAEALGDLRADFVNSPPTRSTPLPTGSPALSLAARSNTNTQSPQQEPLFSLLTTSHPLLATTIEGATSAYNNSKNFSPRFKTSAEYVEGYLTPIANTVGSVGRVTGVEGGVRWFLGEGRRPSDLEAGQGSSNKRRKVRGDDMVGVVVDPAAHILAAAAVAEQESNRDSYLFKHDRRLSRASTIDTLPAYDESRSPAYTEDDKQNAQRGSAAEARKSRLVISTSGLAVRMFNSFELTPDARWQHGTPRLSPALCSQAQQGLAGPEHDRSMSPEALSSLFQQRPMRPLPKRRLRERLSPEVADTIEYPPASQNSSPLFLLPGIVRDERSSSVGRNYTVIRDPGYEGAPIANHEAGESDEEEVKRFASSKVVRRSHPEILSRSTPQSNRSGQSKHANHQPAPSTTSSVDGYDSFENTNNKKKRKIPTAGDNTLNGTHTLADITALGITATAGSPVTDNDQSGPVSPSYYGSSGIVANNQGISGPGRGRFGRSRNGRSPLRALSVSEAANSWVGRGPKIRQPQWAANSNENTGIISNAIANAGKVFSEPGQENISLLSQHSNTSRPRPASAQFTFTCDSQVPGTQWPGMDPAVHASLPAYGGASRTKHASMGTQTAAANAGANQQGAPDQGNAGAPAAAKKKKSRRRAERDLKMAAAHRRREAREKAYHNPPRPEDMWICEFCEYEQIFGEPPYALIRQYEIKDQKARRQEQERKRLLEKAKAKSRKGKKANSGKPGAKNTDSSQPEPQQQPHRVDGGHTDGTRSQTNSTDEDEEGYHNGESDYDGRSFTHDDPPMTLSDDPDPEYPDDERLACPCASCVAGAGHAGVPA</sequence>
<dbReference type="PANTHER" id="PTHR38406">
    <property type="entry name" value="TRANSCRIPTIONAL REPRESSOR OPI1"/>
    <property type="match status" value="1"/>
</dbReference>
<feature type="compositionally biased region" description="Basic and acidic residues" evidence="1">
    <location>
        <begin position="842"/>
        <end position="855"/>
    </location>
</feature>
<proteinExistence type="predicted"/>
<feature type="compositionally biased region" description="Polar residues" evidence="1">
    <location>
        <begin position="562"/>
        <end position="589"/>
    </location>
</feature>
<dbReference type="GO" id="GO:0003714">
    <property type="term" value="F:transcription corepressor activity"/>
    <property type="evidence" value="ECO:0007669"/>
    <property type="project" value="InterPro"/>
</dbReference>
<dbReference type="EMBL" id="CVQH01026971">
    <property type="protein sequence ID" value="CRK41366.1"/>
    <property type="molecule type" value="Genomic_DNA"/>
</dbReference>
<feature type="region of interest" description="Disordered" evidence="1">
    <location>
        <begin position="1"/>
        <end position="123"/>
    </location>
</feature>
<feature type="region of interest" description="Disordered" evidence="1">
    <location>
        <begin position="656"/>
        <end position="675"/>
    </location>
</feature>
<feature type="region of interest" description="Disordered" evidence="1">
    <location>
        <begin position="142"/>
        <end position="167"/>
    </location>
</feature>
<feature type="compositionally biased region" description="Pro residues" evidence="1">
    <location>
        <begin position="77"/>
        <end position="90"/>
    </location>
</feature>
<dbReference type="STRING" id="100787.A0A0G4N469"/>
<name>A0A0G4N469_VERLO</name>
<feature type="region of interest" description="Disordered" evidence="1">
    <location>
        <begin position="782"/>
        <end position="855"/>
    </location>
</feature>
<gene>
    <name evidence="2" type="ORF">BN1708_001751</name>
</gene>
<organism evidence="2 3">
    <name type="scientific">Verticillium longisporum</name>
    <name type="common">Verticillium dahliae var. longisporum</name>
    <dbReference type="NCBI Taxonomy" id="100787"/>
    <lineage>
        <taxon>Eukaryota</taxon>
        <taxon>Fungi</taxon>
        <taxon>Dikarya</taxon>
        <taxon>Ascomycota</taxon>
        <taxon>Pezizomycotina</taxon>
        <taxon>Sordariomycetes</taxon>
        <taxon>Hypocreomycetidae</taxon>
        <taxon>Glomerellales</taxon>
        <taxon>Plectosphaerellaceae</taxon>
        <taxon>Verticillium</taxon>
    </lineage>
</organism>
<dbReference type="GO" id="GO:0030968">
    <property type="term" value="P:endoplasmic reticulum unfolded protein response"/>
    <property type="evidence" value="ECO:0007669"/>
    <property type="project" value="TreeGrafter"/>
</dbReference>
<feature type="compositionally biased region" description="Low complexity" evidence="1">
    <location>
        <begin position="796"/>
        <end position="818"/>
    </location>
</feature>
<feature type="compositionally biased region" description="Low complexity" evidence="1">
    <location>
        <begin position="30"/>
        <end position="40"/>
    </location>
</feature>
<dbReference type="GO" id="GO:0005783">
    <property type="term" value="C:endoplasmic reticulum"/>
    <property type="evidence" value="ECO:0007669"/>
    <property type="project" value="TreeGrafter"/>
</dbReference>
<accession>A0A0G4N469</accession>
<dbReference type="Proteomes" id="UP000044602">
    <property type="component" value="Unassembled WGS sequence"/>
</dbReference>
<evidence type="ECO:0000256" key="1">
    <source>
        <dbReference type="SAM" id="MobiDB-lite"/>
    </source>
</evidence>